<dbReference type="eggNOG" id="COG2188">
    <property type="taxonomic scope" value="Bacteria"/>
</dbReference>
<dbReference type="GO" id="GO:0003677">
    <property type="term" value="F:DNA binding"/>
    <property type="evidence" value="ECO:0007669"/>
    <property type="project" value="UniProtKB-UniRule"/>
</dbReference>
<keyword evidence="2" id="KW-0238">DNA-binding</keyword>
<dbReference type="InterPro" id="IPR036390">
    <property type="entry name" value="WH_DNA-bd_sf"/>
</dbReference>
<reference evidence="6 7" key="1">
    <citation type="submission" date="2016-06" db="EMBL/GenBank/DDBJ databases">
        <authorList>
            <person name="Haines A.N."/>
            <person name="Council K.R."/>
        </authorList>
    </citation>
    <scope>NUCLEOTIDE SEQUENCE [LARGE SCALE GENOMIC DNA]</scope>
    <source>
        <strain evidence="6 7">SP158-29</strain>
    </source>
</reference>
<feature type="domain" description="HTH gntR-type" evidence="5">
    <location>
        <begin position="8"/>
        <end position="76"/>
    </location>
</feature>
<accession>A0A0E2UCT4</accession>
<evidence type="ECO:0000259" key="5">
    <source>
        <dbReference type="PROSITE" id="PS50949"/>
    </source>
</evidence>
<protein>
    <recommendedName>
        <fullName evidence="4">Trehalose operon repressor</fullName>
    </recommendedName>
</protein>
<dbReference type="CDD" id="cd07377">
    <property type="entry name" value="WHTH_GntR"/>
    <property type="match status" value="1"/>
</dbReference>
<evidence type="ECO:0000313" key="6">
    <source>
        <dbReference type="EMBL" id="PCH13672.1"/>
    </source>
</evidence>
<dbReference type="PROSITE" id="PS50949">
    <property type="entry name" value="HTH_GNTR"/>
    <property type="match status" value="1"/>
</dbReference>
<dbReference type="InterPro" id="IPR011663">
    <property type="entry name" value="UTRA"/>
</dbReference>
<dbReference type="Gene3D" id="3.40.1410.10">
    <property type="entry name" value="Chorismate lyase-like"/>
    <property type="match status" value="1"/>
</dbReference>
<name>A0A0E2UCT4_9STRE</name>
<dbReference type="SMART" id="SM00866">
    <property type="entry name" value="UTRA"/>
    <property type="match status" value="1"/>
</dbReference>
<dbReference type="SUPFAM" id="SSF46785">
    <property type="entry name" value="Winged helix' DNA-binding domain"/>
    <property type="match status" value="1"/>
</dbReference>
<dbReference type="InterPro" id="IPR036388">
    <property type="entry name" value="WH-like_DNA-bd_sf"/>
</dbReference>
<evidence type="ECO:0000256" key="4">
    <source>
        <dbReference type="NCBIfam" id="TIGR02404"/>
    </source>
</evidence>
<dbReference type="Proteomes" id="UP000217465">
    <property type="component" value="Unassembled WGS sequence"/>
</dbReference>
<proteinExistence type="predicted"/>
<keyword evidence="3" id="KW-0804">Transcription</keyword>
<evidence type="ECO:0000313" key="7">
    <source>
        <dbReference type="Proteomes" id="UP000217465"/>
    </source>
</evidence>
<dbReference type="PANTHER" id="PTHR44846:SF12">
    <property type="entry name" value="HTH-TYPE TRANSCRIPTIONAL REGULATOR TRER"/>
    <property type="match status" value="1"/>
</dbReference>
<dbReference type="Pfam" id="PF00392">
    <property type="entry name" value="GntR"/>
    <property type="match status" value="1"/>
</dbReference>
<dbReference type="InterPro" id="IPR000524">
    <property type="entry name" value="Tscrpt_reg_HTH_GntR"/>
</dbReference>
<organism evidence="6 7">
    <name type="scientific">Streptococcus parauberis</name>
    <dbReference type="NCBI Taxonomy" id="1348"/>
    <lineage>
        <taxon>Bacteria</taxon>
        <taxon>Bacillati</taxon>
        <taxon>Bacillota</taxon>
        <taxon>Bacilli</taxon>
        <taxon>Lactobacillales</taxon>
        <taxon>Streptococcaceae</taxon>
        <taxon>Streptococcus</taxon>
    </lineage>
</organism>
<dbReference type="InterPro" id="IPR012770">
    <property type="entry name" value="TreR"/>
</dbReference>
<evidence type="ECO:0000256" key="3">
    <source>
        <dbReference type="ARBA" id="ARBA00023163"/>
    </source>
</evidence>
<dbReference type="NCBIfam" id="TIGR02404">
    <property type="entry name" value="trehalos_R_Bsub"/>
    <property type="match status" value="1"/>
</dbReference>
<dbReference type="STRING" id="936154.STP_1778"/>
<evidence type="ECO:0000256" key="1">
    <source>
        <dbReference type="ARBA" id="ARBA00023015"/>
    </source>
</evidence>
<dbReference type="SUPFAM" id="SSF64288">
    <property type="entry name" value="Chorismate lyase-like"/>
    <property type="match status" value="1"/>
</dbReference>
<dbReference type="PANTHER" id="PTHR44846">
    <property type="entry name" value="MANNOSYL-D-GLYCERATE TRANSPORT/METABOLISM SYSTEM REPRESSOR MNGR-RELATED"/>
    <property type="match status" value="1"/>
</dbReference>
<sequence length="244" mass="28505">MKETITIMKKYERIFKDLEEKIAKEIYAIDDFLPTEIELCKEYDASRDTIRKSLNLLAKAGLVKSQQGRGTQVIKHHQILFPISELTSYHELVSYFNMDSKTNVIAIDKLIVDKYVSKLTGFKENTIIWRITRQRVVDGVASVLDIDYLNKDIVPTISREIAEVSLYQYLEKELHLPIDFALKEVTIDQINDRDKILLDLGSDKHVVSVKSKVYLSNNEQFQFTESRHKLEKFKFVDFARRNPK</sequence>
<dbReference type="EMBL" id="NSGR01000004">
    <property type="protein sequence ID" value="PCH13672.1"/>
    <property type="molecule type" value="Genomic_DNA"/>
</dbReference>
<dbReference type="Gene3D" id="1.10.10.10">
    <property type="entry name" value="Winged helix-like DNA-binding domain superfamily/Winged helix DNA-binding domain"/>
    <property type="match status" value="1"/>
</dbReference>
<dbReference type="GO" id="GO:0003700">
    <property type="term" value="F:DNA-binding transcription factor activity"/>
    <property type="evidence" value="ECO:0007669"/>
    <property type="project" value="UniProtKB-UniRule"/>
</dbReference>
<gene>
    <name evidence="6" type="primary">treR</name>
    <name evidence="6" type="ORF">A9Y57_00305</name>
</gene>
<dbReference type="Pfam" id="PF07702">
    <property type="entry name" value="UTRA"/>
    <property type="match status" value="1"/>
</dbReference>
<dbReference type="GO" id="GO:0045892">
    <property type="term" value="P:negative regulation of DNA-templated transcription"/>
    <property type="evidence" value="ECO:0007669"/>
    <property type="project" value="TreeGrafter"/>
</dbReference>
<evidence type="ECO:0000256" key="2">
    <source>
        <dbReference type="ARBA" id="ARBA00023125"/>
    </source>
</evidence>
<dbReference type="OMA" id="VRNYVYL"/>
<dbReference type="AlphaFoldDB" id="A0A0E2UCT4"/>
<dbReference type="InterPro" id="IPR028978">
    <property type="entry name" value="Chorismate_lyase_/UTRA_dom_sf"/>
</dbReference>
<keyword evidence="1" id="KW-0805">Transcription regulation</keyword>
<dbReference type="PRINTS" id="PR00035">
    <property type="entry name" value="HTHGNTR"/>
</dbReference>
<comment type="caution">
    <text evidence="6">The sequence shown here is derived from an EMBL/GenBank/DDBJ whole genome shotgun (WGS) entry which is preliminary data.</text>
</comment>
<dbReference type="SMART" id="SM00345">
    <property type="entry name" value="HTH_GNTR"/>
    <property type="match status" value="1"/>
</dbReference>
<dbReference type="InterPro" id="IPR050679">
    <property type="entry name" value="Bact_HTH_transcr_reg"/>
</dbReference>